<dbReference type="AlphaFoldDB" id="A0A4R5UYI4"/>
<dbReference type="EMBL" id="SMUV01000070">
    <property type="protein sequence ID" value="TDK44438.1"/>
    <property type="molecule type" value="Genomic_DNA"/>
</dbReference>
<feature type="transmembrane region" description="Helical" evidence="1">
    <location>
        <begin position="78"/>
        <end position="111"/>
    </location>
</feature>
<evidence type="ECO:0000313" key="2">
    <source>
        <dbReference type="EMBL" id="TDK44438.1"/>
    </source>
</evidence>
<name>A0A4R5UYI4_9RHOB</name>
<dbReference type="InterPro" id="IPR007401">
    <property type="entry name" value="DUF454"/>
</dbReference>
<dbReference type="RefSeq" id="WP_133360602.1">
    <property type="nucleotide sequence ID" value="NZ_SMUV01000070.1"/>
</dbReference>
<evidence type="ECO:0000256" key="1">
    <source>
        <dbReference type="SAM" id="Phobius"/>
    </source>
</evidence>
<dbReference type="Proteomes" id="UP000295301">
    <property type="component" value="Unassembled WGS sequence"/>
</dbReference>
<protein>
    <submittedName>
        <fullName evidence="2">DUF454 domain-containing protein</fullName>
    </submittedName>
</protein>
<feature type="transmembrane region" description="Helical" evidence="1">
    <location>
        <begin position="6"/>
        <end position="39"/>
    </location>
</feature>
<comment type="caution">
    <text evidence="2">The sequence shown here is derived from an EMBL/GenBank/DDBJ whole genome shotgun (WGS) entry which is preliminary data.</text>
</comment>
<reference evidence="2 3" key="1">
    <citation type="submission" date="2019-03" db="EMBL/GenBank/DDBJ databases">
        <title>Ruegeria lutea sp. nov., a novel strain, isolated from marine sediment, the Masan Bay, South Korea.</title>
        <authorList>
            <person name="Kim J."/>
            <person name="Kim D.-Y."/>
            <person name="Lee S.-S."/>
        </authorList>
    </citation>
    <scope>NUCLEOTIDE SEQUENCE [LARGE SCALE GENOMIC DNA]</scope>
    <source>
        <strain evidence="2 3">318-1</strain>
    </source>
</reference>
<accession>A0A4R5UYI4</accession>
<evidence type="ECO:0000313" key="3">
    <source>
        <dbReference type="Proteomes" id="UP000295301"/>
    </source>
</evidence>
<dbReference type="PIRSF" id="PIRSF016789">
    <property type="entry name" value="DUF454"/>
    <property type="match status" value="1"/>
</dbReference>
<proteinExistence type="predicted"/>
<sequence>MRFLWAGLGLVCVGLAVIGAFLPLLPTVPFLLLATVLFARSSPRLHNWIVSHPQFGPVVEDWARSGAIRPRAKRLATLSIAAVFCLSLLLGVGGTVLAIQAIVLSAVLTFIWTRPNG</sequence>
<keyword evidence="1" id="KW-0812">Transmembrane</keyword>
<dbReference type="PANTHER" id="PTHR35813:SF1">
    <property type="entry name" value="INNER MEMBRANE PROTEIN YBAN"/>
    <property type="match status" value="1"/>
</dbReference>
<keyword evidence="1" id="KW-0472">Membrane</keyword>
<dbReference type="PANTHER" id="PTHR35813">
    <property type="entry name" value="INNER MEMBRANE PROTEIN YBAN"/>
    <property type="match status" value="1"/>
</dbReference>
<organism evidence="2 3">
    <name type="scientific">Antarcticimicrobium luteum</name>
    <dbReference type="NCBI Taxonomy" id="2547397"/>
    <lineage>
        <taxon>Bacteria</taxon>
        <taxon>Pseudomonadati</taxon>
        <taxon>Pseudomonadota</taxon>
        <taxon>Alphaproteobacteria</taxon>
        <taxon>Rhodobacterales</taxon>
        <taxon>Paracoccaceae</taxon>
        <taxon>Antarcticimicrobium</taxon>
    </lineage>
</organism>
<keyword evidence="3" id="KW-1185">Reference proteome</keyword>
<dbReference type="Pfam" id="PF04304">
    <property type="entry name" value="DUF454"/>
    <property type="match status" value="1"/>
</dbReference>
<dbReference type="OrthoDB" id="9816293at2"/>
<keyword evidence="1" id="KW-1133">Transmembrane helix</keyword>
<dbReference type="GO" id="GO:0005886">
    <property type="term" value="C:plasma membrane"/>
    <property type="evidence" value="ECO:0007669"/>
    <property type="project" value="TreeGrafter"/>
</dbReference>
<gene>
    <name evidence="2" type="ORF">E1832_15100</name>
</gene>